<evidence type="ECO:0000313" key="1">
    <source>
        <dbReference type="EMBL" id="BBH39297.1"/>
    </source>
</evidence>
<dbReference type="EMBL" id="AP019314">
    <property type="protein sequence ID" value="BBH39297.1"/>
    <property type="molecule type" value="Genomic_DNA"/>
</dbReference>
<reference evidence="1 2" key="1">
    <citation type="submission" date="2018-11" db="EMBL/GenBank/DDBJ databases">
        <title>Complete genome sequence of Microcystis aeruginosa NIES-102.</title>
        <authorList>
            <person name="Yamaguchi H."/>
            <person name="Suzuki S."/>
            <person name="Kawachi M."/>
        </authorList>
    </citation>
    <scope>NUCLEOTIDE SEQUENCE [LARGE SCALE GENOMIC DNA]</scope>
    <source>
        <strain evidence="1 2">NIES-102</strain>
    </source>
</reference>
<dbReference type="RefSeq" id="WP_125730702.1">
    <property type="nucleotide sequence ID" value="NZ_AP019314.1"/>
</dbReference>
<protein>
    <recommendedName>
        <fullName evidence="3">DUF4926 domain-containing protein</fullName>
    </recommendedName>
</protein>
<dbReference type="Proteomes" id="UP000278152">
    <property type="component" value="Chromosome"/>
</dbReference>
<evidence type="ECO:0000313" key="2">
    <source>
        <dbReference type="Proteomes" id="UP000278152"/>
    </source>
</evidence>
<dbReference type="KEGG" id="mvz:myaer102_18270"/>
<name>A0A3G9JTX2_MICVR</name>
<sequence length="90" mass="9711">MNSLFFGSPLTDGGIAPIGTVGAIVEVLKNGEAYLVELFGNWVKYDEQGNFVSTTQAEKEAFMETIGVEIVYPNQLVLAVPAKEIMQVTA</sequence>
<accession>A0A3G9JTX2</accession>
<gene>
    <name evidence="1" type="ORF">myaer102_18270</name>
</gene>
<evidence type="ECO:0008006" key="3">
    <source>
        <dbReference type="Google" id="ProtNLM"/>
    </source>
</evidence>
<proteinExistence type="predicted"/>
<organism evidence="1 2">
    <name type="scientific">Microcystis viridis NIES-102</name>
    <dbReference type="NCBI Taxonomy" id="213615"/>
    <lineage>
        <taxon>Bacteria</taxon>
        <taxon>Bacillati</taxon>
        <taxon>Cyanobacteriota</taxon>
        <taxon>Cyanophyceae</taxon>
        <taxon>Oscillatoriophycideae</taxon>
        <taxon>Chroococcales</taxon>
        <taxon>Microcystaceae</taxon>
        <taxon>Microcystis</taxon>
    </lineage>
</organism>
<dbReference type="AlphaFoldDB" id="A0A3G9JTX2"/>